<evidence type="ECO:0000256" key="1">
    <source>
        <dbReference type="SAM" id="Phobius"/>
    </source>
</evidence>
<sequence>MKAPHDSTMNINIWRTLLSASVGLAFVLLAWYIDSMQASMLYVSANAVAMALLFGGVLHCENADAWYHVFPVFEAVVITLLLRRTRSTAVWVVTIVLAILVLIPVLFVTKLG</sequence>
<dbReference type="Proteomes" id="UP000184233">
    <property type="component" value="Unassembled WGS sequence"/>
</dbReference>
<feature type="transmembrane region" description="Helical" evidence="1">
    <location>
        <begin position="89"/>
        <end position="109"/>
    </location>
</feature>
<feature type="transmembrane region" description="Helical" evidence="1">
    <location>
        <begin position="65"/>
        <end position="82"/>
    </location>
</feature>
<feature type="transmembrane region" description="Helical" evidence="1">
    <location>
        <begin position="40"/>
        <end position="59"/>
    </location>
</feature>
<protein>
    <submittedName>
        <fullName evidence="2">Uncharacterized protein</fullName>
    </submittedName>
</protein>
<organism evidence="2 3">
    <name type="scientific">Candidatus Kapaibacterium thiocyanatum</name>
    <dbReference type="NCBI Taxonomy" id="1895771"/>
    <lineage>
        <taxon>Bacteria</taxon>
        <taxon>Pseudomonadati</taxon>
        <taxon>Candidatus Kapaibacteriota</taxon>
        <taxon>Candidatus Kapaibacteriia</taxon>
        <taxon>Candidatus Kapaibacteriales</taxon>
        <taxon>Candidatus Kapaibacteriaceae</taxon>
        <taxon>Candidatus Kapaibacterium</taxon>
    </lineage>
</organism>
<keyword evidence="1" id="KW-0472">Membrane</keyword>
<evidence type="ECO:0000313" key="3">
    <source>
        <dbReference type="Proteomes" id="UP000184233"/>
    </source>
</evidence>
<name>A0A1M3KZG1_9BACT</name>
<accession>A0A1M3KZG1</accession>
<reference evidence="2 3" key="1">
    <citation type="submission" date="2016-09" db="EMBL/GenBank/DDBJ databases">
        <title>Genome-resolved meta-omics ties microbial dynamics to process performance in biotechnology for thiocyanate degradation.</title>
        <authorList>
            <person name="Kantor R.S."/>
            <person name="Huddy R.J."/>
            <person name="Iyer R."/>
            <person name="Thomas B.C."/>
            <person name="Brown C.T."/>
            <person name="Anantharaman K."/>
            <person name="Tringe S."/>
            <person name="Hettich R.L."/>
            <person name="Harrison S.T."/>
            <person name="Banfield J.F."/>
        </authorList>
    </citation>
    <scope>NUCLEOTIDE SEQUENCE [LARGE SCALE GENOMIC DNA]</scope>
    <source>
        <strain evidence="2">59-99</strain>
    </source>
</reference>
<keyword evidence="1" id="KW-0812">Transmembrane</keyword>
<dbReference type="EMBL" id="MKVH01000020">
    <property type="protein sequence ID" value="OJX57978.1"/>
    <property type="molecule type" value="Genomic_DNA"/>
</dbReference>
<feature type="transmembrane region" description="Helical" evidence="1">
    <location>
        <begin position="12"/>
        <end position="33"/>
    </location>
</feature>
<proteinExistence type="predicted"/>
<comment type="caution">
    <text evidence="2">The sequence shown here is derived from an EMBL/GenBank/DDBJ whole genome shotgun (WGS) entry which is preliminary data.</text>
</comment>
<dbReference type="AlphaFoldDB" id="A0A1M3KZG1"/>
<keyword evidence="1" id="KW-1133">Transmembrane helix</keyword>
<evidence type="ECO:0000313" key="2">
    <source>
        <dbReference type="EMBL" id="OJX57978.1"/>
    </source>
</evidence>
<gene>
    <name evidence="2" type="ORF">BGO89_06150</name>
</gene>
<dbReference type="STRING" id="1895771.BGO89_06150"/>